<feature type="signal peptide" evidence="1">
    <location>
        <begin position="1"/>
        <end position="21"/>
    </location>
</feature>
<reference evidence="2 3" key="2">
    <citation type="journal article" date="2009" name="PLoS ONE">
        <title>The photosynthetic apparatus and its regulation in the aerobic gammaproteobacterium Congregibacter litoralis gen. nov., sp. nov.</title>
        <authorList>
            <person name="Spring S."/>
            <person name="Lunsdorf H."/>
            <person name="Fuchs B.M."/>
            <person name="Tindall B.J."/>
        </authorList>
    </citation>
    <scope>NUCLEOTIDE SEQUENCE [LARGE SCALE GENOMIC DNA]</scope>
    <source>
        <strain evidence="2">KT71</strain>
    </source>
</reference>
<organism evidence="2 3">
    <name type="scientific">Congregibacter litoralis KT71</name>
    <dbReference type="NCBI Taxonomy" id="314285"/>
    <lineage>
        <taxon>Bacteria</taxon>
        <taxon>Pseudomonadati</taxon>
        <taxon>Pseudomonadota</taxon>
        <taxon>Gammaproteobacteria</taxon>
        <taxon>Cellvibrionales</taxon>
        <taxon>Halieaceae</taxon>
        <taxon>Congregibacter</taxon>
    </lineage>
</organism>
<protein>
    <recommendedName>
        <fullName evidence="4">PEP-CTERM sorting domain-containing protein</fullName>
    </recommendedName>
</protein>
<feature type="chain" id="PRO_5002664566" description="PEP-CTERM sorting domain-containing protein" evidence="1">
    <location>
        <begin position="22"/>
        <end position="307"/>
    </location>
</feature>
<reference evidence="2 3" key="1">
    <citation type="journal article" date="2007" name="Proc. Natl. Acad. Sci. U.S.A.">
        <title>Characterization of a marine gammaproteobacterium capable of aerobic anoxygenic photosynthesis.</title>
        <authorList>
            <person name="Fuchs B.M."/>
            <person name="Spring S."/>
            <person name="Teeling H."/>
            <person name="Quast C."/>
            <person name="Wulf J."/>
            <person name="Schattenhofer M."/>
            <person name="Yan S."/>
            <person name="Ferriera S."/>
            <person name="Johnson J."/>
            <person name="Glockner F.O."/>
            <person name="Amann R."/>
        </authorList>
    </citation>
    <scope>NUCLEOTIDE SEQUENCE [LARGE SCALE GENOMIC DNA]</scope>
    <source>
        <strain evidence="2">KT71</strain>
    </source>
</reference>
<dbReference type="STRING" id="314285.KT71_06147"/>
<keyword evidence="3" id="KW-1185">Reference proteome</keyword>
<dbReference type="InterPro" id="IPR036514">
    <property type="entry name" value="SGNH_hydro_sf"/>
</dbReference>
<comment type="caution">
    <text evidence="2">The sequence shown here is derived from an EMBL/GenBank/DDBJ whole genome shotgun (WGS) entry which is preliminary data.</text>
</comment>
<proteinExistence type="predicted"/>
<dbReference type="AlphaFoldDB" id="A4ABS0"/>
<evidence type="ECO:0000313" key="2">
    <source>
        <dbReference type="EMBL" id="EAQ96583.1"/>
    </source>
</evidence>
<evidence type="ECO:0000256" key="1">
    <source>
        <dbReference type="SAM" id="SignalP"/>
    </source>
</evidence>
<evidence type="ECO:0000313" key="3">
    <source>
        <dbReference type="Proteomes" id="UP000019205"/>
    </source>
</evidence>
<dbReference type="GO" id="GO:0016788">
    <property type="term" value="F:hydrolase activity, acting on ester bonds"/>
    <property type="evidence" value="ECO:0007669"/>
    <property type="project" value="UniProtKB-ARBA"/>
</dbReference>
<accession>A4ABS0</accession>
<dbReference type="Proteomes" id="UP000019205">
    <property type="component" value="Chromosome"/>
</dbReference>
<name>A4ABS0_9GAMM</name>
<gene>
    <name evidence="2" type="ORF">KT71_06147</name>
</gene>
<dbReference type="RefSeq" id="WP_008293650.1">
    <property type="nucleotide sequence ID" value="NZ_CM002299.1"/>
</dbReference>
<dbReference type="eggNOG" id="COG2755">
    <property type="taxonomic scope" value="Bacteria"/>
</dbReference>
<dbReference type="SUPFAM" id="SSF52266">
    <property type="entry name" value="SGNH hydrolase"/>
    <property type="match status" value="1"/>
</dbReference>
<dbReference type="Gene3D" id="3.40.50.1110">
    <property type="entry name" value="SGNH hydrolase"/>
    <property type="match status" value="1"/>
</dbReference>
<evidence type="ECO:0008006" key="4">
    <source>
        <dbReference type="Google" id="ProtNLM"/>
    </source>
</evidence>
<sequence length="307" mass="32909">MKRSITPVLLLLWMNATPALAQEKSILFIGNSFTFAYGSAAWFWGADTVTDLNAQGVGGVPALFKAFTEQADLAWDVSLETHPGADFAFHLREKQAEITAQPWDVVVAHSYSTLDAQAPGDRSNLLKTGSDLAGLLQRRNPDVKFYVTATWSRPDLTYGPGSPWSGKNIEAMALAVSEAYEQLARDVAGVAAVNPVGKAFNRAIRRGVADGNPYDGIDVNKVDLWTWDHYHGSSYGYYLEALVVFGNVTGVDPLALGDGECAAFELGFSPTQAVALQQVAHDELQAAGVALSTPKAMASLPWATPCG</sequence>
<dbReference type="HOGENOM" id="CLU_057491_0_0_6"/>
<keyword evidence="1" id="KW-0732">Signal</keyword>
<dbReference type="EMBL" id="AAOA02000004">
    <property type="protein sequence ID" value="EAQ96583.1"/>
    <property type="molecule type" value="Genomic_DNA"/>
</dbReference>